<dbReference type="PROSITE" id="PS51257">
    <property type="entry name" value="PROKAR_LIPOPROTEIN"/>
    <property type="match status" value="1"/>
</dbReference>
<protein>
    <submittedName>
        <fullName evidence="1">PUTATIVE ZINC PROTEASE PROTEIN</fullName>
    </submittedName>
</protein>
<dbReference type="InterPro" id="IPR014553">
    <property type="entry name" value="Aminopept"/>
</dbReference>
<keyword evidence="1" id="KW-0645">Protease</keyword>
<evidence type="ECO:0000313" key="1">
    <source>
        <dbReference type="EMBL" id="VAW97305.1"/>
    </source>
</evidence>
<dbReference type="AlphaFoldDB" id="A0A3B0ZUS9"/>
<organism evidence="1">
    <name type="scientific">hydrothermal vent metagenome</name>
    <dbReference type="NCBI Taxonomy" id="652676"/>
    <lineage>
        <taxon>unclassified sequences</taxon>
        <taxon>metagenomes</taxon>
        <taxon>ecological metagenomes</taxon>
    </lineage>
</organism>
<dbReference type="GO" id="GO:0008233">
    <property type="term" value="F:peptidase activity"/>
    <property type="evidence" value="ECO:0007669"/>
    <property type="project" value="UniProtKB-KW"/>
</dbReference>
<dbReference type="GO" id="GO:0006508">
    <property type="term" value="P:proteolysis"/>
    <property type="evidence" value="ECO:0007669"/>
    <property type="project" value="UniProtKB-KW"/>
</dbReference>
<gene>
    <name evidence="1" type="ORF">MNBD_GAMMA21-375</name>
</gene>
<reference evidence="1" key="1">
    <citation type="submission" date="2018-06" db="EMBL/GenBank/DDBJ databases">
        <authorList>
            <person name="Zhirakovskaya E."/>
        </authorList>
    </citation>
    <scope>NUCLEOTIDE SEQUENCE</scope>
</reference>
<keyword evidence="1" id="KW-0378">Hydrolase</keyword>
<dbReference type="EMBL" id="UOFR01000046">
    <property type="protein sequence ID" value="VAW97305.1"/>
    <property type="molecule type" value="Genomic_DNA"/>
</dbReference>
<sequence>MDMKSIKLRHPAKLIILLVIITALSSCSTVNYYYQAVSGHLDLVSKERPLDEVLNDSGTSEQLKQKLTLAKQAREFASSQLSLPDNDSYKTYADLERPYVVWNVVATPAYSIKPKKWCFMIVGCLSYRGYFEENDAVELADELKTAGLDVQVSGATAYSTLGYFDDPLLNTMMAHSDASLVGIIFHELAHQVIYIEGDTAFNEAFASAVEQEGLRRWFAVQSDAEQYNRYISNKQTKHEFYELLKRTRVLLQAEFEQAETDAQKQLAKQKIYAQLQQEYTQWRDLNKFYAYDSWMQRDLNNAHLALIATYQDLVPSFLTLLSTMKGDLPAFYKKVEALGELEKEQRNEQLSAFYTLKTGLK</sequence>
<name>A0A3B0ZUS9_9ZZZZ</name>
<accession>A0A3B0ZUS9</accession>
<dbReference type="PIRSF" id="PIRSF029285">
    <property type="entry name" value="Aminopept"/>
    <property type="match status" value="1"/>
</dbReference>
<proteinExistence type="predicted"/>
<dbReference type="Pfam" id="PF10023">
    <property type="entry name" value="Aminopep"/>
    <property type="match status" value="1"/>
</dbReference>